<keyword evidence="2" id="KW-1185">Reference proteome</keyword>
<proteinExistence type="predicted"/>
<gene>
    <name evidence="1" type="ORF">ACGRH2_13250</name>
</gene>
<organism evidence="1 2">
    <name type="scientific">Vibrio barjaei</name>
    <dbReference type="NCBI Taxonomy" id="1676683"/>
    <lineage>
        <taxon>Bacteria</taxon>
        <taxon>Pseudomonadati</taxon>
        <taxon>Pseudomonadota</taxon>
        <taxon>Gammaproteobacteria</taxon>
        <taxon>Vibrionales</taxon>
        <taxon>Vibrionaceae</taxon>
        <taxon>Vibrio</taxon>
    </lineage>
</organism>
<sequence>MSLDRVKLSKSKIKNVKARRDIKRNRARKLQFWSGKSNFASLVRSIPSLKLEKDQYVDLHTKLVSRTEQKIDVLPKEVVGIRRIRCYSEALNQVYLHRALNLYEGAFHSLSCINVYQMILSIRAIYETTAAIGFLHGRIDSFNEGNIGINALDKAIMELLLGSRDSKILELDSNPQLLAKNVMTMLEHADKILSGKIMGGSKTKHKILKDCYEWLCEFCHPNFHSASIAYSLDKDSDSFLFNYDLSQLPEKDEKLIEYLLIPTFAFIDIFDRNRVLLDRLMDEQFA</sequence>
<evidence type="ECO:0000313" key="2">
    <source>
        <dbReference type="Proteomes" id="UP001607125"/>
    </source>
</evidence>
<protein>
    <submittedName>
        <fullName evidence="1">Uncharacterized protein</fullName>
    </submittedName>
</protein>
<evidence type="ECO:0000313" key="1">
    <source>
        <dbReference type="EMBL" id="MFH0261367.1"/>
    </source>
</evidence>
<dbReference type="RefSeq" id="WP_394629259.1">
    <property type="nucleotide sequence ID" value="NZ_JBIHSF010000008.1"/>
</dbReference>
<reference evidence="1 2" key="1">
    <citation type="submission" date="2024-10" db="EMBL/GenBank/DDBJ databases">
        <authorList>
            <person name="Yibar A."/>
            <person name="Saticioglu I.B."/>
            <person name="Duman M."/>
            <person name="Ajmi N."/>
            <person name="Gurler F."/>
            <person name="Ay H."/>
            <person name="Onuk E."/>
            <person name="Guler S."/>
            <person name="Romalde J.L."/>
        </authorList>
    </citation>
    <scope>NUCLEOTIDE SEQUENCE [LARGE SCALE GENOMIC DNA]</scope>
    <source>
        <strain evidence="1 2">1-TCBS-B</strain>
    </source>
</reference>
<accession>A0ABW7IJ01</accession>
<dbReference type="Proteomes" id="UP001607125">
    <property type="component" value="Unassembled WGS sequence"/>
</dbReference>
<dbReference type="EMBL" id="JBIHSF010000008">
    <property type="protein sequence ID" value="MFH0261367.1"/>
    <property type="molecule type" value="Genomic_DNA"/>
</dbReference>
<name>A0ABW7IJ01_9VIBR</name>
<comment type="caution">
    <text evidence="1">The sequence shown here is derived from an EMBL/GenBank/DDBJ whole genome shotgun (WGS) entry which is preliminary data.</text>
</comment>